<dbReference type="Proteomes" id="UP001459277">
    <property type="component" value="Unassembled WGS sequence"/>
</dbReference>
<gene>
    <name evidence="1" type="ORF">SO802_020519</name>
</gene>
<keyword evidence="2" id="KW-1185">Reference proteome</keyword>
<dbReference type="PANTHER" id="PTHR47074">
    <property type="entry name" value="BNAC02G40300D PROTEIN"/>
    <property type="match status" value="1"/>
</dbReference>
<accession>A0AAW2CDT6</accession>
<comment type="caution">
    <text evidence="1">The sequence shown here is derived from an EMBL/GenBank/DDBJ whole genome shotgun (WGS) entry which is preliminary data.</text>
</comment>
<evidence type="ECO:0008006" key="3">
    <source>
        <dbReference type="Google" id="ProtNLM"/>
    </source>
</evidence>
<dbReference type="InterPro" id="IPR052929">
    <property type="entry name" value="RNase_H-like_EbsB-rel"/>
</dbReference>
<proteinExistence type="predicted"/>
<organism evidence="1 2">
    <name type="scientific">Lithocarpus litseifolius</name>
    <dbReference type="NCBI Taxonomy" id="425828"/>
    <lineage>
        <taxon>Eukaryota</taxon>
        <taxon>Viridiplantae</taxon>
        <taxon>Streptophyta</taxon>
        <taxon>Embryophyta</taxon>
        <taxon>Tracheophyta</taxon>
        <taxon>Spermatophyta</taxon>
        <taxon>Magnoliopsida</taxon>
        <taxon>eudicotyledons</taxon>
        <taxon>Gunneridae</taxon>
        <taxon>Pentapetalae</taxon>
        <taxon>rosids</taxon>
        <taxon>fabids</taxon>
        <taxon>Fagales</taxon>
        <taxon>Fagaceae</taxon>
        <taxon>Lithocarpus</taxon>
    </lineage>
</organism>
<protein>
    <recommendedName>
        <fullName evidence="3">RNase H type-1 domain-containing protein</fullName>
    </recommendedName>
</protein>
<dbReference type="EMBL" id="JAZDWU010000007">
    <property type="protein sequence ID" value="KAK9995833.1"/>
    <property type="molecule type" value="Genomic_DNA"/>
</dbReference>
<evidence type="ECO:0000313" key="2">
    <source>
        <dbReference type="Proteomes" id="UP001459277"/>
    </source>
</evidence>
<reference evidence="1 2" key="1">
    <citation type="submission" date="2024-01" db="EMBL/GenBank/DDBJ databases">
        <title>A telomere-to-telomere, gap-free genome of sweet tea (Lithocarpus litseifolius).</title>
        <authorList>
            <person name="Zhou J."/>
        </authorList>
    </citation>
    <scope>NUCLEOTIDE SEQUENCE [LARGE SCALE GENOMIC DNA]</scope>
    <source>
        <strain evidence="1">Zhou-2022a</strain>
        <tissue evidence="1">Leaf</tissue>
    </source>
</reference>
<dbReference type="AlphaFoldDB" id="A0AAW2CDT6"/>
<name>A0AAW2CDT6_9ROSI</name>
<sequence length="186" mass="20297">MKVSDLIGPATKKWDLNMLNGFFNTQEVELISSIPLCPNKVEDVVVWPFTPSSIYMVRSDTSFFLHPRSAHLYTQRVENFGAAGISYVVASTAFQALADFQRANSMVDPQSRSSSHSGIQWSPPPVGEIKVNFDRAQFINMGKAGLGVVIRDSRGQALATLSEQASLPFSPKIVEAMAAARAISFA</sequence>
<evidence type="ECO:0000313" key="1">
    <source>
        <dbReference type="EMBL" id="KAK9995833.1"/>
    </source>
</evidence>
<dbReference type="PANTHER" id="PTHR47074:SF11">
    <property type="entry name" value="REVERSE TRANSCRIPTASE-LIKE PROTEIN"/>
    <property type="match status" value="1"/>
</dbReference>